<dbReference type="InterPro" id="IPR021858">
    <property type="entry name" value="Fun_TF"/>
</dbReference>
<dbReference type="InterPro" id="IPR053178">
    <property type="entry name" value="Osmoadaptation_assoc"/>
</dbReference>
<dbReference type="Proteomes" id="UP001358417">
    <property type="component" value="Unassembled WGS sequence"/>
</dbReference>
<evidence type="ECO:0008006" key="4">
    <source>
        <dbReference type="Google" id="ProtNLM"/>
    </source>
</evidence>
<dbReference type="EMBL" id="JAVRRD010000018">
    <property type="protein sequence ID" value="KAK5049869.1"/>
    <property type="molecule type" value="Genomic_DNA"/>
</dbReference>
<evidence type="ECO:0000313" key="2">
    <source>
        <dbReference type="EMBL" id="KAK5049869.1"/>
    </source>
</evidence>
<accession>A0AAV9N5B1</accession>
<dbReference type="GeneID" id="89972167"/>
<keyword evidence="3" id="KW-1185">Reference proteome</keyword>
<dbReference type="PANTHER" id="PTHR38111">
    <property type="entry name" value="ZN(2)-C6 FUNGAL-TYPE DOMAIN-CONTAINING PROTEIN-RELATED"/>
    <property type="match status" value="1"/>
</dbReference>
<feature type="compositionally biased region" description="Polar residues" evidence="1">
    <location>
        <begin position="304"/>
        <end position="317"/>
    </location>
</feature>
<comment type="caution">
    <text evidence="2">The sequence shown here is derived from an EMBL/GenBank/DDBJ whole genome shotgun (WGS) entry which is preliminary data.</text>
</comment>
<sequence>MEKREALRDPEAVPFQDTWSLEIRPTSAETTPSSTPEAMHEDTTMNVFHSVSTEKARYIGWAYESYINSEAAKNRYVHMPVAKWLRSTLALAKADPALDAAMLAITCKMYSAFYTDQSLFLRSKYLYTSSLGLLQRNLSSEKAALTDETFAATCLIALYELTSLDKNGADAWQSHVAGISAVLKARGARMHRTSLPRDTLEHCRYNLMLQCLSNRNAAGFAEKEWLEDPWIGTSKSLEQQIMDCGFMLARVLQTLDEDTFWWADITSIRELIKACENGTTKIKTIKKEHLMGPKLDPDSRLPPTASNTRSTSDNNQQEANRLVLRLTASAIELGLCEASSCIMQKVLESSYYAIHHSGGNSWKLIDSQSCDETEVAVPEDGIKLAKEIVNEAGVVFDQEELPPESVRMVYPLKVAVRMLRHASYCPQYEQCSTYLNYLQGRKGSNFTKTRPKEYFVYGSSRQKNVLATKAL</sequence>
<feature type="compositionally biased region" description="Basic and acidic residues" evidence="1">
    <location>
        <begin position="287"/>
        <end position="299"/>
    </location>
</feature>
<evidence type="ECO:0000313" key="3">
    <source>
        <dbReference type="Proteomes" id="UP001358417"/>
    </source>
</evidence>
<reference evidence="2 3" key="1">
    <citation type="submission" date="2023-08" db="EMBL/GenBank/DDBJ databases">
        <title>Black Yeasts Isolated from many extreme environments.</title>
        <authorList>
            <person name="Coleine C."/>
            <person name="Stajich J.E."/>
            <person name="Selbmann L."/>
        </authorList>
    </citation>
    <scope>NUCLEOTIDE SEQUENCE [LARGE SCALE GENOMIC DNA]</scope>
    <source>
        <strain evidence="2 3">CCFEE 5792</strain>
    </source>
</reference>
<gene>
    <name evidence="2" type="ORF">LTR84_003987</name>
</gene>
<evidence type="ECO:0000256" key="1">
    <source>
        <dbReference type="SAM" id="MobiDB-lite"/>
    </source>
</evidence>
<protein>
    <recommendedName>
        <fullName evidence="4">Transcription factor domain-containing protein</fullName>
    </recommendedName>
</protein>
<proteinExistence type="predicted"/>
<dbReference type="AlphaFoldDB" id="A0AAV9N5B1"/>
<feature type="region of interest" description="Disordered" evidence="1">
    <location>
        <begin position="287"/>
        <end position="317"/>
    </location>
</feature>
<organism evidence="2 3">
    <name type="scientific">Exophiala bonariae</name>
    <dbReference type="NCBI Taxonomy" id="1690606"/>
    <lineage>
        <taxon>Eukaryota</taxon>
        <taxon>Fungi</taxon>
        <taxon>Dikarya</taxon>
        <taxon>Ascomycota</taxon>
        <taxon>Pezizomycotina</taxon>
        <taxon>Eurotiomycetes</taxon>
        <taxon>Chaetothyriomycetidae</taxon>
        <taxon>Chaetothyriales</taxon>
        <taxon>Herpotrichiellaceae</taxon>
        <taxon>Exophiala</taxon>
    </lineage>
</organism>
<dbReference type="RefSeq" id="XP_064704679.1">
    <property type="nucleotide sequence ID" value="XM_064847567.1"/>
</dbReference>
<name>A0AAV9N5B1_9EURO</name>
<dbReference type="Pfam" id="PF11951">
    <property type="entry name" value="Fungal_trans_2"/>
    <property type="match status" value="1"/>
</dbReference>